<feature type="region of interest" description="Disordered" evidence="1">
    <location>
        <begin position="1"/>
        <end position="28"/>
    </location>
</feature>
<dbReference type="AlphaFoldDB" id="A0A3S5AH33"/>
<sequence length="109" mass="11673">MGVGQNLKSLKQGRPAPVTTHCTSGPDPSAQTSLFVASPHTLLPCTLLSFCRRCGLFLRCVCTQLSSSFQPAQVETCILDRLSLPPPSFVKPLAAPHAQPNMVVQMTPI</sequence>
<evidence type="ECO:0000256" key="1">
    <source>
        <dbReference type="SAM" id="MobiDB-lite"/>
    </source>
</evidence>
<accession>A0A3S5AH33</accession>
<evidence type="ECO:0000313" key="3">
    <source>
        <dbReference type="Proteomes" id="UP000784294"/>
    </source>
</evidence>
<comment type="caution">
    <text evidence="2">The sequence shown here is derived from an EMBL/GenBank/DDBJ whole genome shotgun (WGS) entry which is preliminary data.</text>
</comment>
<organism evidence="2 3">
    <name type="scientific">Protopolystoma xenopodis</name>
    <dbReference type="NCBI Taxonomy" id="117903"/>
    <lineage>
        <taxon>Eukaryota</taxon>
        <taxon>Metazoa</taxon>
        <taxon>Spiralia</taxon>
        <taxon>Lophotrochozoa</taxon>
        <taxon>Platyhelminthes</taxon>
        <taxon>Monogenea</taxon>
        <taxon>Polyopisthocotylea</taxon>
        <taxon>Polystomatidea</taxon>
        <taxon>Polystomatidae</taxon>
        <taxon>Protopolystoma</taxon>
    </lineage>
</organism>
<dbReference type="Proteomes" id="UP000784294">
    <property type="component" value="Unassembled WGS sequence"/>
</dbReference>
<protein>
    <submittedName>
        <fullName evidence="2">Uncharacterized protein</fullName>
    </submittedName>
</protein>
<gene>
    <name evidence="2" type="ORF">PXEA_LOCUS9731</name>
</gene>
<name>A0A3S5AH33_9PLAT</name>
<evidence type="ECO:0000313" key="2">
    <source>
        <dbReference type="EMBL" id="VEL16291.1"/>
    </source>
</evidence>
<reference evidence="2" key="1">
    <citation type="submission" date="2018-11" db="EMBL/GenBank/DDBJ databases">
        <authorList>
            <consortium name="Pathogen Informatics"/>
        </authorList>
    </citation>
    <scope>NUCLEOTIDE SEQUENCE</scope>
</reference>
<proteinExistence type="predicted"/>
<keyword evidence="3" id="KW-1185">Reference proteome</keyword>
<dbReference type="EMBL" id="CAAALY010027891">
    <property type="protein sequence ID" value="VEL16291.1"/>
    <property type="molecule type" value="Genomic_DNA"/>
</dbReference>